<accession>J9EI65</accession>
<protein>
    <recommendedName>
        <fullName evidence="1">WWE domain-containing protein</fullName>
    </recommendedName>
</protein>
<dbReference type="InterPro" id="IPR037197">
    <property type="entry name" value="WWE_dom_sf"/>
</dbReference>
<dbReference type="SUPFAM" id="SSF48371">
    <property type="entry name" value="ARM repeat"/>
    <property type="match status" value="1"/>
</dbReference>
<dbReference type="Proteomes" id="UP000004810">
    <property type="component" value="Unassembled WGS sequence"/>
</dbReference>
<dbReference type="AlphaFoldDB" id="J9EI65"/>
<dbReference type="Pfam" id="PF02825">
    <property type="entry name" value="WWE"/>
    <property type="match status" value="1"/>
</dbReference>
<evidence type="ECO:0000313" key="3">
    <source>
        <dbReference type="Proteomes" id="UP000004810"/>
    </source>
</evidence>
<organism evidence="2 3">
    <name type="scientific">Wuchereria bancrofti</name>
    <dbReference type="NCBI Taxonomy" id="6293"/>
    <lineage>
        <taxon>Eukaryota</taxon>
        <taxon>Metazoa</taxon>
        <taxon>Ecdysozoa</taxon>
        <taxon>Nematoda</taxon>
        <taxon>Chromadorea</taxon>
        <taxon>Rhabditida</taxon>
        <taxon>Spirurina</taxon>
        <taxon>Spiruromorpha</taxon>
        <taxon>Filarioidea</taxon>
        <taxon>Onchocercidae</taxon>
        <taxon>Wuchereria</taxon>
    </lineage>
</organism>
<feature type="domain" description="WWE" evidence="1">
    <location>
        <begin position="181"/>
        <end position="274"/>
    </location>
</feature>
<sequence length="290" mass="32170">MSHRNAESHIERPITISGRLKDSVILSEILAESNEHKEWNEVVHDRLVPAIIGLLGLTNIDAASIHAIFILAARITRDFKIAREFLQQGGVQTMINVSGSAVPSSAVLGALIIRHCLDDEISVRQIFEKTVRTIAAGFRTPRTTRDWLHAIRALSPLCARHPQIFATTMERVTRKQNDQITVLPMTPVDPSCKQWAACSPIKQARVLDGNVPCSCKSVYTWINYPPAASHTLTNAFLAGRRNCNISVGGRQYTVDFPSMSHRNAESHIERPITISGRLKDSVILSEILAE</sequence>
<gene>
    <name evidence="2" type="ORF">WUBG_14032</name>
</gene>
<dbReference type="Gene3D" id="3.30.720.50">
    <property type="match status" value="1"/>
</dbReference>
<proteinExistence type="predicted"/>
<dbReference type="PROSITE" id="PS50918">
    <property type="entry name" value="WWE"/>
    <property type="match status" value="1"/>
</dbReference>
<evidence type="ECO:0000259" key="1">
    <source>
        <dbReference type="PROSITE" id="PS50918"/>
    </source>
</evidence>
<reference evidence="3" key="1">
    <citation type="submission" date="2012-08" db="EMBL/GenBank/DDBJ databases">
        <title>The Genome Sequence of Wuchereria bancrofti.</title>
        <authorList>
            <person name="Nutman T.B."/>
            <person name="Fink D.L."/>
            <person name="Russ C."/>
            <person name="Young S."/>
            <person name="Zeng Q."/>
            <person name="Koehrsen M."/>
            <person name="Alvarado L."/>
            <person name="Berlin A."/>
            <person name="Chapman S.B."/>
            <person name="Chen Z."/>
            <person name="Freedman E."/>
            <person name="Gellesch M."/>
            <person name="Goldberg J."/>
            <person name="Griggs A."/>
            <person name="Gujja S."/>
            <person name="Heilman E.R."/>
            <person name="Heiman D."/>
            <person name="Hepburn T."/>
            <person name="Howarth C."/>
            <person name="Jen D."/>
            <person name="Larson L."/>
            <person name="Lewis B."/>
            <person name="Mehta T."/>
            <person name="Park D."/>
            <person name="Pearson M."/>
            <person name="Roberts A."/>
            <person name="Saif S."/>
            <person name="Shea T."/>
            <person name="Shenoy N."/>
            <person name="Sisk P."/>
            <person name="Stolte C."/>
            <person name="Sykes S."/>
            <person name="Walk T."/>
            <person name="White J."/>
            <person name="Yandava C."/>
            <person name="Haas B."/>
            <person name="Henn M.R."/>
            <person name="Nusbaum C."/>
            <person name="Birren B."/>
        </authorList>
    </citation>
    <scope>NUCLEOTIDE SEQUENCE [LARGE SCALE GENOMIC DNA]</scope>
    <source>
        <strain evidence="3">NA</strain>
    </source>
</reference>
<dbReference type="InterPro" id="IPR016024">
    <property type="entry name" value="ARM-type_fold"/>
</dbReference>
<dbReference type="InterPro" id="IPR004170">
    <property type="entry name" value="WWE_dom"/>
</dbReference>
<dbReference type="EMBL" id="ADBV01011165">
    <property type="protein sequence ID" value="EJW75059.1"/>
    <property type="molecule type" value="Genomic_DNA"/>
</dbReference>
<dbReference type="SUPFAM" id="SSF117839">
    <property type="entry name" value="WWE domain"/>
    <property type="match status" value="1"/>
</dbReference>
<evidence type="ECO:0000313" key="2">
    <source>
        <dbReference type="EMBL" id="EJW75059.1"/>
    </source>
</evidence>
<comment type="caution">
    <text evidence="2">The sequence shown here is derived from an EMBL/GenBank/DDBJ whole genome shotgun (WGS) entry which is preliminary data.</text>
</comment>
<feature type="non-terminal residue" evidence="2">
    <location>
        <position position="290"/>
    </location>
</feature>
<name>J9EI65_WUCBA</name>